<dbReference type="RefSeq" id="WP_123960715.1">
    <property type="nucleotide sequence ID" value="NZ_CP033898.1"/>
</dbReference>
<organism evidence="1 2">
    <name type="scientific">Corynebacterium pseudopelargi</name>
    <dbReference type="NCBI Taxonomy" id="2080757"/>
    <lineage>
        <taxon>Bacteria</taxon>
        <taxon>Bacillati</taxon>
        <taxon>Actinomycetota</taxon>
        <taxon>Actinomycetes</taxon>
        <taxon>Mycobacteriales</taxon>
        <taxon>Corynebacteriaceae</taxon>
        <taxon>Corynebacterium</taxon>
    </lineage>
</organism>
<proteinExistence type="predicted"/>
<dbReference type="InterPro" id="IPR017523">
    <property type="entry name" value="Rv3268"/>
</dbReference>
<evidence type="ECO:0008006" key="3">
    <source>
        <dbReference type="Google" id="ProtNLM"/>
    </source>
</evidence>
<dbReference type="SUPFAM" id="SSF56801">
    <property type="entry name" value="Acetyl-CoA synthetase-like"/>
    <property type="match status" value="1"/>
</dbReference>
<name>A0A3G6IW16_9CORY</name>
<accession>A0A3G6IW16</accession>
<sequence length="209" mass="22510">MRLLEQLLAQDPAAPRLSIYDGDARLDFSAQTLDNWAAKVANMLREEFDLYPGDAISMDLPCSWQAVVLTLGCIAAEVEVRDGQDEDVLFAEAAPEGFDGELVLISRDPFGRGIEETGGTLPPGAIDFGPTVRVYGDVFPEPGPRLDAWTTKAEPQRVLLEGWQDVAGMRKALAPMAAGGSVVVVTGGVSQARLDEIARAERVDARIEV</sequence>
<evidence type="ECO:0000313" key="2">
    <source>
        <dbReference type="Proteomes" id="UP000271426"/>
    </source>
</evidence>
<reference evidence="1 2" key="1">
    <citation type="submission" date="2018-11" db="EMBL/GenBank/DDBJ databases">
        <authorList>
            <person name="Kleinhagauer T."/>
            <person name="Glaeser S.P."/>
            <person name="Spergser J."/>
            <person name="Ruckert C."/>
            <person name="Kaempfer P."/>
            <person name="Busse H.-J."/>
        </authorList>
    </citation>
    <scope>NUCLEOTIDE SEQUENCE [LARGE SCALE GENOMIC DNA]</scope>
    <source>
        <strain evidence="1 2">812CH</strain>
    </source>
</reference>
<dbReference type="EMBL" id="CP033898">
    <property type="protein sequence ID" value="AZA09837.1"/>
    <property type="molecule type" value="Genomic_DNA"/>
</dbReference>
<dbReference type="AlphaFoldDB" id="A0A3G6IW16"/>
<protein>
    <recommendedName>
        <fullName evidence="3">TIGR03089 family protein</fullName>
    </recommendedName>
</protein>
<dbReference type="Proteomes" id="UP000271426">
    <property type="component" value="Chromosome"/>
</dbReference>
<keyword evidence="2" id="KW-1185">Reference proteome</keyword>
<dbReference type="OrthoDB" id="3396763at2"/>
<evidence type="ECO:0000313" key="1">
    <source>
        <dbReference type="EMBL" id="AZA09837.1"/>
    </source>
</evidence>
<dbReference type="KEGG" id="cpso:CPPEL_08670"/>
<dbReference type="NCBIfam" id="TIGR03089">
    <property type="entry name" value="TIGR03089 family protein"/>
    <property type="match status" value="1"/>
</dbReference>
<gene>
    <name evidence="1" type="ORF">CPPEL_08670</name>
</gene>